<dbReference type="AlphaFoldDB" id="A0A7W5ZNE8"/>
<reference evidence="2 3" key="1">
    <citation type="submission" date="2020-08" db="EMBL/GenBank/DDBJ databases">
        <title>Genomic Encyclopedia of Type Strains, Phase IV (KMG-IV): sequencing the most valuable type-strain genomes for metagenomic binning, comparative biology and taxonomic classification.</title>
        <authorList>
            <person name="Goeker M."/>
        </authorList>
    </citation>
    <scope>NUCLEOTIDE SEQUENCE [LARGE SCALE GENOMIC DNA]</scope>
    <source>
        <strain evidence="2 3">DSM 17976</strain>
    </source>
</reference>
<keyword evidence="1" id="KW-0812">Transmembrane</keyword>
<sequence length="414" mass="47572">MQFFEKNKTLLARLGVFISLVTLLLVVLIGVEFFVGNGDGVWFDYDLRLIGFRVAAWAVSLVALSLLIRNSSPLLQNILLSVVTIVLVILGVETAVGWIHDAGQKQPTTPTGPQYAGPAYDSSYAFDEFLGRKPIPNHTFVWAKTLDGKPFIQIPMKVDSFSRRITPFADSAHTVRNKYALFFGCSFTYGDAVRDNETMPYYFQKDNADVQAYNYGFFGYSPRHALARLQHQNVVQQVAQKDGIGIYTYIEDHVNRAIPSVGWIGMYDGYFPDIDEKNMQTQGVYRFAHPLKYRFGMMLFKSKVRQHFAMDFPFVYRPKDYELTANLIKATEDEYKKQFKNDKFYVILYPDALKKDSPMPALLKERGMKVLDYRQLFPYPAKQYQLTYDGHPNPEAHRLLMEQLTKDLKKQGVL</sequence>
<evidence type="ECO:0000313" key="2">
    <source>
        <dbReference type="EMBL" id="MBB3840081.1"/>
    </source>
</evidence>
<accession>A0A7W5ZNE8</accession>
<proteinExistence type="predicted"/>
<dbReference type="InterPro" id="IPR036514">
    <property type="entry name" value="SGNH_hydro_sf"/>
</dbReference>
<organism evidence="2 3">
    <name type="scientific">Runella defluvii</name>
    <dbReference type="NCBI Taxonomy" id="370973"/>
    <lineage>
        <taxon>Bacteria</taxon>
        <taxon>Pseudomonadati</taxon>
        <taxon>Bacteroidota</taxon>
        <taxon>Cytophagia</taxon>
        <taxon>Cytophagales</taxon>
        <taxon>Spirosomataceae</taxon>
        <taxon>Runella</taxon>
    </lineage>
</organism>
<keyword evidence="3" id="KW-1185">Reference proteome</keyword>
<keyword evidence="1" id="KW-1133">Transmembrane helix</keyword>
<dbReference type="Proteomes" id="UP000541352">
    <property type="component" value="Unassembled WGS sequence"/>
</dbReference>
<dbReference type="EMBL" id="JACIBY010000009">
    <property type="protein sequence ID" value="MBB3840081.1"/>
    <property type="molecule type" value="Genomic_DNA"/>
</dbReference>
<dbReference type="Gene3D" id="3.40.50.1110">
    <property type="entry name" value="SGNH hydrolase"/>
    <property type="match status" value="1"/>
</dbReference>
<comment type="caution">
    <text evidence="2">The sequence shown here is derived from an EMBL/GenBank/DDBJ whole genome shotgun (WGS) entry which is preliminary data.</text>
</comment>
<feature type="transmembrane region" description="Helical" evidence="1">
    <location>
        <begin position="47"/>
        <end position="67"/>
    </location>
</feature>
<protein>
    <recommendedName>
        <fullName evidence="4">SGNH/GDSL hydrolase family protein</fullName>
    </recommendedName>
</protein>
<gene>
    <name evidence="2" type="ORF">FHS57_004094</name>
</gene>
<dbReference type="RefSeq" id="WP_183976830.1">
    <property type="nucleotide sequence ID" value="NZ_JACIBY010000009.1"/>
</dbReference>
<evidence type="ECO:0008006" key="4">
    <source>
        <dbReference type="Google" id="ProtNLM"/>
    </source>
</evidence>
<dbReference type="SUPFAM" id="SSF52266">
    <property type="entry name" value="SGNH hydrolase"/>
    <property type="match status" value="1"/>
</dbReference>
<evidence type="ECO:0000256" key="1">
    <source>
        <dbReference type="SAM" id="Phobius"/>
    </source>
</evidence>
<evidence type="ECO:0000313" key="3">
    <source>
        <dbReference type="Proteomes" id="UP000541352"/>
    </source>
</evidence>
<feature type="transmembrane region" description="Helical" evidence="1">
    <location>
        <begin position="79"/>
        <end position="99"/>
    </location>
</feature>
<name>A0A7W5ZNE8_9BACT</name>
<dbReference type="GO" id="GO:0016788">
    <property type="term" value="F:hydrolase activity, acting on ester bonds"/>
    <property type="evidence" value="ECO:0007669"/>
    <property type="project" value="UniProtKB-ARBA"/>
</dbReference>
<feature type="transmembrane region" description="Helical" evidence="1">
    <location>
        <begin position="12"/>
        <end position="35"/>
    </location>
</feature>
<keyword evidence="1" id="KW-0472">Membrane</keyword>